<feature type="domain" description="UvrD-like helicase C-terminal" evidence="16">
    <location>
        <begin position="494"/>
        <end position="737"/>
    </location>
</feature>
<evidence type="ECO:0000256" key="4">
    <source>
        <dbReference type="ARBA" id="ARBA00022801"/>
    </source>
</evidence>
<evidence type="ECO:0000256" key="2">
    <source>
        <dbReference type="ARBA" id="ARBA00022741"/>
    </source>
</evidence>
<keyword evidence="7 14" id="KW-0067">ATP-binding</keyword>
<reference evidence="17 18" key="1">
    <citation type="submission" date="2020-05" db="EMBL/GenBank/DDBJ databases">
        <title>Distinct polysaccharide utilization as determinants for interspecies competition between intestinal Prevotella spp.</title>
        <authorList>
            <person name="Galvez E.J.C."/>
            <person name="Iljazovic A."/>
            <person name="Strowig T."/>
        </authorList>
    </citation>
    <scope>NUCLEOTIDE SEQUENCE [LARGE SCALE GENOMIC DNA]</scope>
    <source>
        <strain evidence="17 18">PROD</strain>
    </source>
</reference>
<keyword evidence="6" id="KW-0269">Exonuclease</keyword>
<keyword evidence="18" id="KW-1185">Reference proteome</keyword>
<dbReference type="EMBL" id="JABKKE010000016">
    <property type="protein sequence ID" value="NPE14620.1"/>
    <property type="molecule type" value="Genomic_DNA"/>
</dbReference>
<evidence type="ECO:0000256" key="10">
    <source>
        <dbReference type="ARBA" id="ARBA00023235"/>
    </source>
</evidence>
<keyword evidence="10" id="KW-0413">Isomerase</keyword>
<evidence type="ECO:0000313" key="18">
    <source>
        <dbReference type="Proteomes" id="UP001193734"/>
    </source>
</evidence>
<evidence type="ECO:0000256" key="14">
    <source>
        <dbReference type="PROSITE-ProRule" id="PRU00560"/>
    </source>
</evidence>
<evidence type="ECO:0000259" key="16">
    <source>
        <dbReference type="PROSITE" id="PS51217"/>
    </source>
</evidence>
<feature type="domain" description="UvrD-like helicase ATP-binding" evidence="15">
    <location>
        <begin position="1"/>
        <end position="468"/>
    </location>
</feature>
<evidence type="ECO:0000256" key="12">
    <source>
        <dbReference type="ARBA" id="ARBA00034808"/>
    </source>
</evidence>
<keyword evidence="2 14" id="KW-0547">Nucleotide-binding</keyword>
<dbReference type="SUPFAM" id="SSF52540">
    <property type="entry name" value="P-loop containing nucleoside triphosphate hydrolases"/>
    <property type="match status" value="1"/>
</dbReference>
<dbReference type="PROSITE" id="PS51217">
    <property type="entry name" value="UVRD_HELICASE_CTER"/>
    <property type="match status" value="1"/>
</dbReference>
<keyword evidence="9" id="KW-0234">DNA repair</keyword>
<evidence type="ECO:0000313" key="17">
    <source>
        <dbReference type="EMBL" id="NPE14620.1"/>
    </source>
</evidence>
<keyword evidence="8" id="KW-0238">DNA-binding</keyword>
<evidence type="ECO:0000256" key="8">
    <source>
        <dbReference type="ARBA" id="ARBA00023125"/>
    </source>
</evidence>
<evidence type="ECO:0000256" key="3">
    <source>
        <dbReference type="ARBA" id="ARBA00022763"/>
    </source>
</evidence>
<name>A0ABX2AVG9_9BACT</name>
<evidence type="ECO:0000256" key="5">
    <source>
        <dbReference type="ARBA" id="ARBA00022806"/>
    </source>
</evidence>
<dbReference type="PANTHER" id="PTHR11070:SF67">
    <property type="entry name" value="DNA 3'-5' HELICASE"/>
    <property type="match status" value="1"/>
</dbReference>
<organism evidence="17 18">
    <name type="scientific">Xylanibacter rodentium</name>
    <dbReference type="NCBI Taxonomy" id="2736289"/>
    <lineage>
        <taxon>Bacteria</taxon>
        <taxon>Pseudomonadati</taxon>
        <taxon>Bacteroidota</taxon>
        <taxon>Bacteroidia</taxon>
        <taxon>Bacteroidales</taxon>
        <taxon>Prevotellaceae</taxon>
        <taxon>Xylanibacter</taxon>
    </lineage>
</organism>
<keyword evidence="5 14" id="KW-0347">Helicase</keyword>
<dbReference type="Gene3D" id="3.40.50.300">
    <property type="entry name" value="P-loop containing nucleotide triphosphate hydrolases"/>
    <property type="match status" value="3"/>
</dbReference>
<dbReference type="Proteomes" id="UP001193734">
    <property type="component" value="Unassembled WGS sequence"/>
</dbReference>
<evidence type="ECO:0000256" key="13">
    <source>
        <dbReference type="ARBA" id="ARBA00048988"/>
    </source>
</evidence>
<keyword evidence="4 14" id="KW-0378">Hydrolase</keyword>
<sequence>MNKPLTVYKASAGSGKTFTLAVEYIKLLVLNPQSYRNILAVTFTNKATEEMKMRILSQLYGIWKHLPDSRTYTDRICDDLDMKPEAVSQRAGIALRLLIHNYGYFRIETIDSFFQTVLRNLARELDLTANLRIELNDTQVEEHAVDKLIEELDTNNEILRLIIEYINDNIADDKSWNVIGHIKTFGKTIFRDFYKEESRTMAEKAGERTFMKQYAEKMRREMDDSRRRMESIADEFFEVLASEGLSVDDLSYKNSGVAGLFIKMKNGTFDESIVGKRATDCLTDIGKWYSAKSPKRDTIHALALGPLTDLLHMAIEERPRQWRRYKSAELTLRHLYQLRLLGSIENKVRELNEEANRFLLSDTQQLLHSLISGSDSPFIFEKIGTQLEHVMIDEFQDTSSVQWRNFKVLLMECMSHENASNLIVGDVKQSIYRWRSGDWRLLNNIDNQFSDSERMLNVKSLTMNYRSAGNVIHFNNTFFKRAVEAECETIGDDKDALHAAQLRSAYADVSQQMPERSIGNGYVSVKLLPGDEYEQSTLDELTDTVKQLCNNGIDAGSIAILVRTNKHIPLIAKHITEHIPDVRIVSDEAFRLDASLAVCTLIQALHLLTHRDDVLTRANLIKTYMLNIKGQGISEQDIADHSQTLLPEAYTDCMDELSAMPLYDLTERLYAIFQLERLSGQSAYICAFYDQLSTFTQDHIADIDSFVAEWERTIHNKTIQSDEPDGIRIISIHKSKGLEFDNVIIPFCDWQLEKTSGNILWCKPTEAPFDEMPIIPVDYSRKGMTGTIYEKDYMDEYLQNCVDNLNLLYVAFTRAGRNLFVIGRRDTKNSRSQLIQACLTDIATELHATITGMDDGDNEHPITFEYGSLTVKDNSGCHDYISDNVFTQSITPIHINIATFANKTEFVQSNQSRDFISGDNGEENDRKEYIKAGNVLHKVLSEIRTTDDIDGAMQHLENEGMLDKTSAEKLTAMMRKRLSSPQVADWFDGRWKLFNECSILSTAESGEIIERRPDRVMTDGNKMIVVDFKFGTPKENYRKQVREYMHLLETMGHENVEGYLWFVYGNKIERVDS</sequence>
<dbReference type="InterPro" id="IPR014016">
    <property type="entry name" value="UvrD-like_ATP-bd"/>
</dbReference>
<comment type="catalytic activity">
    <reaction evidence="13">
        <text>ATP + H2O = ADP + phosphate + H(+)</text>
        <dbReference type="Rhea" id="RHEA:13065"/>
        <dbReference type="ChEBI" id="CHEBI:15377"/>
        <dbReference type="ChEBI" id="CHEBI:15378"/>
        <dbReference type="ChEBI" id="CHEBI:30616"/>
        <dbReference type="ChEBI" id="CHEBI:43474"/>
        <dbReference type="ChEBI" id="CHEBI:456216"/>
        <dbReference type="EC" id="5.6.2.4"/>
    </reaction>
</comment>
<dbReference type="RefSeq" id="WP_172177810.1">
    <property type="nucleotide sequence ID" value="NZ_CASGKG010000034.1"/>
</dbReference>
<keyword evidence="1" id="KW-0540">Nuclease</keyword>
<dbReference type="Pfam" id="PF13361">
    <property type="entry name" value="UvrD_C"/>
    <property type="match status" value="2"/>
</dbReference>
<evidence type="ECO:0000259" key="15">
    <source>
        <dbReference type="PROSITE" id="PS51198"/>
    </source>
</evidence>
<dbReference type="InterPro" id="IPR027417">
    <property type="entry name" value="P-loop_NTPase"/>
</dbReference>
<dbReference type="InterPro" id="IPR011604">
    <property type="entry name" value="PDDEXK-like_dom_sf"/>
</dbReference>
<dbReference type="EC" id="5.6.2.4" evidence="12"/>
<accession>A0ABX2AVG9</accession>
<dbReference type="PANTHER" id="PTHR11070">
    <property type="entry name" value="UVRD / RECB / PCRA DNA HELICASE FAMILY MEMBER"/>
    <property type="match status" value="1"/>
</dbReference>
<dbReference type="Gene3D" id="1.10.3170.10">
    <property type="entry name" value="Recbcd, chain B, domain 2"/>
    <property type="match status" value="1"/>
</dbReference>
<evidence type="ECO:0000256" key="6">
    <source>
        <dbReference type="ARBA" id="ARBA00022839"/>
    </source>
</evidence>
<evidence type="ECO:0000256" key="7">
    <source>
        <dbReference type="ARBA" id="ARBA00022840"/>
    </source>
</evidence>
<comment type="caution">
    <text evidence="17">The sequence shown here is derived from an EMBL/GenBank/DDBJ whole genome shotgun (WGS) entry which is preliminary data.</text>
</comment>
<keyword evidence="3" id="KW-0227">DNA damage</keyword>
<dbReference type="Gene3D" id="3.90.320.10">
    <property type="match status" value="1"/>
</dbReference>
<dbReference type="InterPro" id="IPR014017">
    <property type="entry name" value="DNA_helicase_UvrD-like_C"/>
</dbReference>
<dbReference type="Pfam" id="PF00580">
    <property type="entry name" value="UvrD-helicase"/>
    <property type="match status" value="1"/>
</dbReference>
<gene>
    <name evidence="17" type="ORF">HPS55_09865</name>
</gene>
<dbReference type="PROSITE" id="PS51198">
    <property type="entry name" value="UVRD_HELICASE_ATP_BIND"/>
    <property type="match status" value="1"/>
</dbReference>
<feature type="binding site" evidence="14">
    <location>
        <begin position="10"/>
        <end position="17"/>
    </location>
    <ligand>
        <name>ATP</name>
        <dbReference type="ChEBI" id="CHEBI:30616"/>
    </ligand>
</feature>
<evidence type="ECO:0000256" key="1">
    <source>
        <dbReference type="ARBA" id="ARBA00022722"/>
    </source>
</evidence>
<evidence type="ECO:0000256" key="9">
    <source>
        <dbReference type="ARBA" id="ARBA00023204"/>
    </source>
</evidence>
<dbReference type="InterPro" id="IPR000212">
    <property type="entry name" value="DNA_helicase_UvrD/REP"/>
</dbReference>
<proteinExistence type="predicted"/>
<evidence type="ECO:0000256" key="11">
    <source>
        <dbReference type="ARBA" id="ARBA00034617"/>
    </source>
</evidence>
<protein>
    <recommendedName>
        <fullName evidence="12">DNA 3'-5' helicase</fullName>
        <ecNumber evidence="12">5.6.2.4</ecNumber>
    </recommendedName>
</protein>
<comment type="catalytic activity">
    <reaction evidence="11">
        <text>Couples ATP hydrolysis with the unwinding of duplex DNA by translocating in the 3'-5' direction.</text>
        <dbReference type="EC" id="5.6.2.4"/>
    </reaction>
</comment>
<dbReference type="GeneID" id="82158069"/>